<dbReference type="GO" id="GO:0020037">
    <property type="term" value="F:heme binding"/>
    <property type="evidence" value="ECO:0007669"/>
    <property type="project" value="InterPro"/>
</dbReference>
<evidence type="ECO:0000256" key="1">
    <source>
        <dbReference type="ARBA" id="ARBA00010617"/>
    </source>
</evidence>
<evidence type="ECO:0000256" key="5">
    <source>
        <dbReference type="RuleBase" id="RU000461"/>
    </source>
</evidence>
<name>A0A1B6Q0R2_SORBI</name>
<dbReference type="SUPFAM" id="SSF48264">
    <property type="entry name" value="Cytochrome P450"/>
    <property type="match status" value="1"/>
</dbReference>
<evidence type="ECO:0000256" key="6">
    <source>
        <dbReference type="SAM" id="SignalP"/>
    </source>
</evidence>
<dbReference type="GO" id="GO:0005506">
    <property type="term" value="F:iron ion binding"/>
    <property type="evidence" value="ECO:0007669"/>
    <property type="project" value="InterPro"/>
</dbReference>
<evidence type="ECO:0000313" key="8">
    <source>
        <dbReference type="Proteomes" id="UP000000768"/>
    </source>
</evidence>
<dbReference type="eggNOG" id="KOG0156">
    <property type="taxonomic scope" value="Eukaryota"/>
</dbReference>
<dbReference type="InterPro" id="IPR001128">
    <property type="entry name" value="Cyt_P450"/>
</dbReference>
<dbReference type="STRING" id="4558.A0A1B6Q0R2"/>
<dbReference type="PRINTS" id="PR00385">
    <property type="entry name" value="P450"/>
</dbReference>
<feature type="chain" id="PRO_5008589204" description="Cytochrome P450 71A1" evidence="6">
    <location>
        <begin position="23"/>
        <end position="522"/>
    </location>
</feature>
<dbReference type="Gene3D" id="1.10.630.10">
    <property type="entry name" value="Cytochrome P450"/>
    <property type="match status" value="1"/>
</dbReference>
<reference evidence="8" key="2">
    <citation type="journal article" date="2018" name="Plant J.">
        <title>The Sorghum bicolor reference genome: improved assembly, gene annotations, a transcriptome atlas, and signatures of genome organization.</title>
        <authorList>
            <person name="McCormick R.F."/>
            <person name="Truong S.K."/>
            <person name="Sreedasyam A."/>
            <person name="Jenkins J."/>
            <person name="Shu S."/>
            <person name="Sims D."/>
            <person name="Kennedy M."/>
            <person name="Amirebrahimi M."/>
            <person name="Weers B.D."/>
            <person name="McKinley B."/>
            <person name="Mattison A."/>
            <person name="Morishige D.T."/>
            <person name="Grimwood J."/>
            <person name="Schmutz J."/>
            <person name="Mullet J.E."/>
        </authorList>
    </citation>
    <scope>NUCLEOTIDE SEQUENCE [LARGE SCALE GENOMIC DNA]</scope>
    <source>
        <strain evidence="8">cv. BTx623</strain>
    </source>
</reference>
<gene>
    <name evidence="7" type="ORF">SORBI_3003G010100</name>
</gene>
<dbReference type="PROSITE" id="PS00086">
    <property type="entry name" value="CYTOCHROME_P450"/>
    <property type="match status" value="1"/>
</dbReference>
<reference evidence="7 8" key="1">
    <citation type="journal article" date="2009" name="Nature">
        <title>The Sorghum bicolor genome and the diversification of grasses.</title>
        <authorList>
            <person name="Paterson A.H."/>
            <person name="Bowers J.E."/>
            <person name="Bruggmann R."/>
            <person name="Dubchak I."/>
            <person name="Grimwood J."/>
            <person name="Gundlach H."/>
            <person name="Haberer G."/>
            <person name="Hellsten U."/>
            <person name="Mitros T."/>
            <person name="Poliakov A."/>
            <person name="Schmutz J."/>
            <person name="Spannagl M."/>
            <person name="Tang H."/>
            <person name="Wang X."/>
            <person name="Wicker T."/>
            <person name="Bharti A.K."/>
            <person name="Chapman J."/>
            <person name="Feltus F.A."/>
            <person name="Gowik U."/>
            <person name="Grigoriev I.V."/>
            <person name="Lyons E."/>
            <person name="Maher C.A."/>
            <person name="Martis M."/>
            <person name="Narechania A."/>
            <person name="Otillar R.P."/>
            <person name="Penning B.W."/>
            <person name="Salamov A.A."/>
            <person name="Wang Y."/>
            <person name="Zhang L."/>
            <person name="Carpita N.C."/>
            <person name="Freeling M."/>
            <person name="Gingle A.R."/>
            <person name="Hash C.T."/>
            <person name="Keller B."/>
            <person name="Klein P."/>
            <person name="Kresovich S."/>
            <person name="McCann M.C."/>
            <person name="Ming R."/>
            <person name="Peterson D.G."/>
            <person name="Mehboob-ur-Rahman"/>
            <person name="Ware D."/>
            <person name="Westhoff P."/>
            <person name="Mayer K.F."/>
            <person name="Messing J."/>
            <person name="Rokhsar D.S."/>
        </authorList>
    </citation>
    <scope>NUCLEOTIDE SEQUENCE [LARGE SCALE GENOMIC DNA]</scope>
    <source>
        <strain evidence="8">cv. BTx623</strain>
    </source>
</reference>
<comment type="cofactor">
    <cofactor evidence="4">
        <name>heme</name>
        <dbReference type="ChEBI" id="CHEBI:30413"/>
    </cofactor>
</comment>
<feature type="binding site" description="axial binding residue" evidence="4">
    <location>
        <position position="463"/>
    </location>
    <ligand>
        <name>heme</name>
        <dbReference type="ChEBI" id="CHEBI:30413"/>
    </ligand>
    <ligandPart>
        <name>Fe</name>
        <dbReference type="ChEBI" id="CHEBI:18248"/>
    </ligandPart>
</feature>
<evidence type="ECO:0008006" key="9">
    <source>
        <dbReference type="Google" id="ProtNLM"/>
    </source>
</evidence>
<dbReference type="InterPro" id="IPR002401">
    <property type="entry name" value="Cyt_P450_E_grp-I"/>
</dbReference>
<protein>
    <recommendedName>
        <fullName evidence="9">Cytochrome P450 71A1</fullName>
    </recommendedName>
</protein>
<dbReference type="Proteomes" id="UP000000768">
    <property type="component" value="Chromosome 3"/>
</dbReference>
<dbReference type="PANTHER" id="PTHR47955:SF15">
    <property type="entry name" value="CYTOCHROME P450 71A2-LIKE"/>
    <property type="match status" value="1"/>
</dbReference>
<dbReference type="AlphaFoldDB" id="A0A1B6Q0R2"/>
<dbReference type="InterPro" id="IPR017972">
    <property type="entry name" value="Cyt_P450_CS"/>
</dbReference>
<dbReference type="GO" id="GO:0016705">
    <property type="term" value="F:oxidoreductase activity, acting on paired donors, with incorporation or reduction of molecular oxygen"/>
    <property type="evidence" value="ECO:0007669"/>
    <property type="project" value="InterPro"/>
</dbReference>
<feature type="signal peptide" evidence="6">
    <location>
        <begin position="1"/>
        <end position="22"/>
    </location>
</feature>
<dbReference type="CDD" id="cd11072">
    <property type="entry name" value="CYP71-like"/>
    <property type="match status" value="1"/>
</dbReference>
<dbReference type="EMBL" id="CM000762">
    <property type="protein sequence ID" value="KXG31509.1"/>
    <property type="molecule type" value="Genomic_DNA"/>
</dbReference>
<keyword evidence="5" id="KW-0503">Monooxygenase</keyword>
<dbReference type="InterPro" id="IPR036396">
    <property type="entry name" value="Cyt_P450_sf"/>
</dbReference>
<keyword evidence="2 4" id="KW-0479">Metal-binding</keyword>
<evidence type="ECO:0000313" key="7">
    <source>
        <dbReference type="EMBL" id="KXG31509.1"/>
    </source>
</evidence>
<proteinExistence type="inferred from homology"/>
<organism evidence="7 8">
    <name type="scientific">Sorghum bicolor</name>
    <name type="common">Sorghum</name>
    <name type="synonym">Sorghum vulgare</name>
    <dbReference type="NCBI Taxonomy" id="4558"/>
    <lineage>
        <taxon>Eukaryota</taxon>
        <taxon>Viridiplantae</taxon>
        <taxon>Streptophyta</taxon>
        <taxon>Embryophyta</taxon>
        <taxon>Tracheophyta</taxon>
        <taxon>Spermatophyta</taxon>
        <taxon>Magnoliopsida</taxon>
        <taxon>Liliopsida</taxon>
        <taxon>Poales</taxon>
        <taxon>Poaceae</taxon>
        <taxon>PACMAD clade</taxon>
        <taxon>Panicoideae</taxon>
        <taxon>Andropogonodae</taxon>
        <taxon>Andropogoneae</taxon>
        <taxon>Sorghinae</taxon>
        <taxon>Sorghum</taxon>
    </lineage>
</organism>
<accession>A0A1B6Q0R2</accession>
<evidence type="ECO:0000256" key="3">
    <source>
        <dbReference type="ARBA" id="ARBA00023004"/>
    </source>
</evidence>
<dbReference type="GO" id="GO:0004497">
    <property type="term" value="F:monooxygenase activity"/>
    <property type="evidence" value="ECO:0007669"/>
    <property type="project" value="UniProtKB-KW"/>
</dbReference>
<dbReference type="SMR" id="A0A1B6Q0R2"/>
<keyword evidence="6" id="KW-0732">Signal</keyword>
<keyword evidence="8" id="KW-1185">Reference proteome</keyword>
<dbReference type="OMA" id="TLMEWAM"/>
<dbReference type="Pfam" id="PF00067">
    <property type="entry name" value="p450"/>
    <property type="match status" value="1"/>
</dbReference>
<dbReference type="InParanoid" id="A0A1B6Q0R2"/>
<dbReference type="GO" id="GO:0016491">
    <property type="term" value="F:oxidoreductase activity"/>
    <property type="evidence" value="ECO:0000318"/>
    <property type="project" value="GO_Central"/>
</dbReference>
<keyword evidence="4 5" id="KW-0349">Heme</keyword>
<evidence type="ECO:0000256" key="4">
    <source>
        <dbReference type="PIRSR" id="PIRSR602401-1"/>
    </source>
</evidence>
<dbReference type="OrthoDB" id="1470350at2759"/>
<dbReference type="PANTHER" id="PTHR47955">
    <property type="entry name" value="CYTOCHROME P450 FAMILY 71 PROTEIN"/>
    <property type="match status" value="1"/>
</dbReference>
<comment type="similarity">
    <text evidence="1 5">Belongs to the cytochrome P450 family.</text>
</comment>
<dbReference type="Gramene" id="KXG31509">
    <property type="protein sequence ID" value="KXG31509"/>
    <property type="gene ID" value="SORBI_3003G010100"/>
</dbReference>
<dbReference type="PRINTS" id="PR00463">
    <property type="entry name" value="EP450I"/>
</dbReference>
<keyword evidence="5" id="KW-0560">Oxidoreductase</keyword>
<evidence type="ECO:0000256" key="2">
    <source>
        <dbReference type="ARBA" id="ARBA00022723"/>
    </source>
</evidence>
<keyword evidence="3 4" id="KW-0408">Iron</keyword>
<sequence>MDASPFLALVLIAALSLLLLFAIRKPSHNRGDARRRLPPTPPGLPVVGHLPFLGSLPHRKLRSMAASYGPVMLVRFGRVPTVVASSAAAAQEVMKTRDLAYASRPRMRMVERLAYGRDLAFAPYGEHWRQARRVCVLHLLSQRRVSSFRHDREQEAAALVDRVRRAGARDGAVNLTALLISYTNGIICRAAFGDDGSSWNYGGEKLSKLFADFEELIGAVTVGEFVPWLAWIDTLMGLDAKVTRTYQEMGALLDRVIDDHRQRRRAGGCRKDGDHRDFVDVLLDVNEAAEEENDTDAARGVMFDNGSIKAIIRNMFAAGTDTTYTTLVWAMAELINHPDEMRKVQDEIRAAVAVAGGDLVVTEDHLEKLRYLKCVIKETLRLHTPVPLLLPHETIEDTELLGYHVPARTRVAVNAWAIARDPATWERAEEFVPERFAGDDLSTDYLPGQDLRFVPFGAGRRGCPGVGFAVPTLDLALASLLYHFDWELPTAAGSKLEMDEVSGLSVRLKATLYLVAKPWAPR</sequence>
<dbReference type="FunCoup" id="A0A1B6Q0R2">
    <property type="interactions" value="269"/>
</dbReference>
<dbReference type="FunFam" id="1.10.630.10:FF:000011">
    <property type="entry name" value="Cytochrome P450 83B1"/>
    <property type="match status" value="1"/>
</dbReference>